<evidence type="ECO:0000313" key="3">
    <source>
        <dbReference type="EMBL" id="AEC02088.1"/>
    </source>
</evidence>
<sequence length="365" mass="40373">MGNNRKSMRFFVMVSLVLLCSSLLAASPISFKLFPGTPLFPSAMADPYGAHTRVGVMWVQEGIPLDIMASRHGSSPENPGAYEPVRFRTSLQDENMFMRLKLGDNVSLARLNMGPVRLEAGFSGYLNSVFSLFGGSDVLGFDGSYGIYGAIDFFDIVTIRGGMHHFSGHYGDEIIDDAILAAGTYGRFVEYTRDNSWYAGISVRPSSSFHLYFDTELPMGTSWLRPAVHVPEHTQVPSGGDKTQAQKTSEQEGIYRPDSYASSYKAWRLNGGLEFRIPVASSSFIIAADVQAHQDGQTKHQVGGYDSDNPWEFEFSLGVGFEIPEAVIPGRVLRLEAFYHDGRFPLLNFFYQRSRYISVGIGISG</sequence>
<evidence type="ECO:0000313" key="4">
    <source>
        <dbReference type="Proteomes" id="UP000007939"/>
    </source>
</evidence>
<feature type="signal peptide" evidence="2">
    <location>
        <begin position="1"/>
        <end position="25"/>
    </location>
</feature>
<dbReference type="AlphaFoldDB" id="F4GHX5"/>
<feature type="compositionally biased region" description="Polar residues" evidence="1">
    <location>
        <begin position="235"/>
        <end position="248"/>
    </location>
</feature>
<evidence type="ECO:0000256" key="2">
    <source>
        <dbReference type="SAM" id="SignalP"/>
    </source>
</evidence>
<dbReference type="Proteomes" id="UP000007939">
    <property type="component" value="Chromosome"/>
</dbReference>
<keyword evidence="2" id="KW-0732">Signal</keyword>
<keyword evidence="4" id="KW-1185">Reference proteome</keyword>
<dbReference type="KEGG" id="scc:Spico_0864"/>
<evidence type="ECO:0000256" key="1">
    <source>
        <dbReference type="SAM" id="MobiDB-lite"/>
    </source>
</evidence>
<gene>
    <name evidence="3" type="ordered locus">Spico_0864</name>
</gene>
<reference evidence="4" key="1">
    <citation type="submission" date="2011-04" db="EMBL/GenBank/DDBJ databases">
        <title>The complete genome of Spirochaeta coccoides DSM 17374.</title>
        <authorList>
            <person name="Lucas S."/>
            <person name="Copeland A."/>
            <person name="Lapidus A."/>
            <person name="Bruce D."/>
            <person name="Goodwin L."/>
            <person name="Pitluck S."/>
            <person name="Peters L."/>
            <person name="Kyrpides N."/>
            <person name="Mavromatis K."/>
            <person name="Pagani I."/>
            <person name="Ivanova N."/>
            <person name="Ovchinnikova G."/>
            <person name="Lu M."/>
            <person name="Detter J.C."/>
            <person name="Tapia R."/>
            <person name="Han C."/>
            <person name="Land M."/>
            <person name="Hauser L."/>
            <person name="Markowitz V."/>
            <person name="Cheng J.-F."/>
            <person name="Hugenholtz P."/>
            <person name="Woyke T."/>
            <person name="Wu D."/>
            <person name="Spring S."/>
            <person name="Schroeder M."/>
            <person name="Brambilla E."/>
            <person name="Klenk H.-P."/>
            <person name="Eisen J.A."/>
        </authorList>
    </citation>
    <scope>NUCLEOTIDE SEQUENCE [LARGE SCALE GENOMIC DNA]</scope>
    <source>
        <strain evidence="4">ATCC BAA-1237 / DSM 17374 / SPN1</strain>
    </source>
</reference>
<protein>
    <submittedName>
        <fullName evidence="3">Uncharacterized protein</fullName>
    </submittedName>
</protein>
<proteinExistence type="predicted"/>
<organism evidence="3 4">
    <name type="scientific">Parasphaerochaeta coccoides (strain ATCC BAA-1237 / DSM 17374 / SPN1)</name>
    <name type="common">Sphaerochaeta coccoides</name>
    <dbReference type="NCBI Taxonomy" id="760011"/>
    <lineage>
        <taxon>Bacteria</taxon>
        <taxon>Pseudomonadati</taxon>
        <taxon>Spirochaetota</taxon>
        <taxon>Spirochaetia</taxon>
        <taxon>Spirochaetales</taxon>
        <taxon>Sphaerochaetaceae</taxon>
        <taxon>Parasphaerochaeta</taxon>
    </lineage>
</organism>
<feature type="region of interest" description="Disordered" evidence="1">
    <location>
        <begin position="233"/>
        <end position="252"/>
    </location>
</feature>
<dbReference type="STRING" id="760011.Spico_0864"/>
<dbReference type="EMBL" id="CP002659">
    <property type="protein sequence ID" value="AEC02088.1"/>
    <property type="molecule type" value="Genomic_DNA"/>
</dbReference>
<accession>F4GHX5</accession>
<reference evidence="3 4" key="2">
    <citation type="journal article" date="2012" name="Stand. Genomic Sci.">
        <title>Complete genome sequence of the termite hindgut bacterium Spirochaeta coccoides type strain (SPN1(T)), reclassification in the genus Sphaerochaeta as Sphaerochaeta coccoides comb. nov. and emendations of the family Spirochaetaceae and the genus Sphaerochaeta.</title>
        <authorList>
            <person name="Abt B."/>
            <person name="Han C."/>
            <person name="Scheuner C."/>
            <person name="Lu M."/>
            <person name="Lapidus A."/>
            <person name="Nolan M."/>
            <person name="Lucas S."/>
            <person name="Hammon N."/>
            <person name="Deshpande S."/>
            <person name="Cheng J.F."/>
            <person name="Tapia R."/>
            <person name="Goodwin L.A."/>
            <person name="Pitluck S."/>
            <person name="Liolios K."/>
            <person name="Pagani I."/>
            <person name="Ivanova N."/>
            <person name="Mavromatis K."/>
            <person name="Mikhailova N."/>
            <person name="Huntemann M."/>
            <person name="Pati A."/>
            <person name="Chen A."/>
            <person name="Palaniappan K."/>
            <person name="Land M."/>
            <person name="Hauser L."/>
            <person name="Brambilla E.M."/>
            <person name="Rohde M."/>
            <person name="Spring S."/>
            <person name="Gronow S."/>
            <person name="Goker M."/>
            <person name="Woyke T."/>
            <person name="Bristow J."/>
            <person name="Eisen J.A."/>
            <person name="Markowitz V."/>
            <person name="Hugenholtz P."/>
            <person name="Kyrpides N.C."/>
            <person name="Klenk H.P."/>
            <person name="Detter J.C."/>
        </authorList>
    </citation>
    <scope>NUCLEOTIDE SEQUENCE [LARGE SCALE GENOMIC DNA]</scope>
    <source>
        <strain evidence="4">ATCC BAA-1237 / DSM 17374 / SPN1</strain>
    </source>
</reference>
<dbReference type="RefSeq" id="WP_013739484.1">
    <property type="nucleotide sequence ID" value="NC_015436.1"/>
</dbReference>
<dbReference type="HOGENOM" id="CLU_778227_0_0_12"/>
<name>F4GHX5_PARC1</name>
<feature type="chain" id="PRO_5003310207" evidence="2">
    <location>
        <begin position="26"/>
        <end position="365"/>
    </location>
</feature>